<dbReference type="Proteomes" id="UP001500467">
    <property type="component" value="Unassembled WGS sequence"/>
</dbReference>
<organism evidence="2 3">
    <name type="scientific">Prauserella alba</name>
    <dbReference type="NCBI Taxonomy" id="176898"/>
    <lineage>
        <taxon>Bacteria</taxon>
        <taxon>Bacillati</taxon>
        <taxon>Actinomycetota</taxon>
        <taxon>Actinomycetes</taxon>
        <taxon>Pseudonocardiales</taxon>
        <taxon>Pseudonocardiaceae</taxon>
        <taxon>Prauserella</taxon>
    </lineage>
</organism>
<dbReference type="EMBL" id="BAAALM010000015">
    <property type="protein sequence ID" value="GAA1214099.1"/>
    <property type="molecule type" value="Genomic_DNA"/>
</dbReference>
<name>A0ABP4G9C7_9PSEU</name>
<evidence type="ECO:0008006" key="4">
    <source>
        <dbReference type="Google" id="ProtNLM"/>
    </source>
</evidence>
<evidence type="ECO:0000256" key="1">
    <source>
        <dbReference type="SAM" id="MobiDB-lite"/>
    </source>
</evidence>
<feature type="region of interest" description="Disordered" evidence="1">
    <location>
        <begin position="392"/>
        <end position="411"/>
    </location>
</feature>
<comment type="caution">
    <text evidence="2">The sequence shown here is derived from an EMBL/GenBank/DDBJ whole genome shotgun (WGS) entry which is preliminary data.</text>
</comment>
<reference evidence="3" key="1">
    <citation type="journal article" date="2019" name="Int. J. Syst. Evol. Microbiol.">
        <title>The Global Catalogue of Microorganisms (GCM) 10K type strain sequencing project: providing services to taxonomists for standard genome sequencing and annotation.</title>
        <authorList>
            <consortium name="The Broad Institute Genomics Platform"/>
            <consortium name="The Broad Institute Genome Sequencing Center for Infectious Disease"/>
            <person name="Wu L."/>
            <person name="Ma J."/>
        </authorList>
    </citation>
    <scope>NUCLEOTIDE SEQUENCE [LARGE SCALE GENOMIC DNA]</scope>
    <source>
        <strain evidence="3">JCM 13022</strain>
    </source>
</reference>
<accession>A0ABP4G9C7</accession>
<sequence>MNASNLVASGEGYSAPETGSLGSPVVIIIPGATYRYVDEVARQSEDAVHAAVGERTPVRTVLVDTSDPTDTRAREALLYSSTSCARHVVALPQAGWGAAVARGFRHALHLEAGLVIVADADTPTGEAASVGQFPLATAITTLCEQRLPGVVCSPVARPWWQRMFAAHALRPLMAPGLGLTLVDPQVRTLVLSPRAVQIALNPRWRLDTPGGHGLAVLTAARLAGMDVDQGPSRTPSVDMAQLAYDVGDLVDRDRGIGLLQTALATARLARAVSAHAVPPWITDLVPGNVNGHEVLDTALTHAAYTRAQTAPSGPTTPSAGDWPGPLIEAWHAARGLAPDLTAIASWLWDAYAHRVHTWLRTAVRLDAHPARLWRSVIAANTAFLTATATPIAPTTPLTSENHERHRLPHAS</sequence>
<proteinExistence type="predicted"/>
<keyword evidence="3" id="KW-1185">Reference proteome</keyword>
<evidence type="ECO:0000313" key="3">
    <source>
        <dbReference type="Proteomes" id="UP001500467"/>
    </source>
</evidence>
<evidence type="ECO:0000313" key="2">
    <source>
        <dbReference type="EMBL" id="GAA1214099.1"/>
    </source>
</evidence>
<gene>
    <name evidence="2" type="ORF">GCM10009675_40130</name>
</gene>
<protein>
    <recommendedName>
        <fullName evidence="4">Glycosyl transferase family 2</fullName>
    </recommendedName>
</protein>